<dbReference type="EMBL" id="KN818253">
    <property type="protein sequence ID" value="KIL63981.1"/>
    <property type="molecule type" value="Genomic_DNA"/>
</dbReference>
<dbReference type="AlphaFoldDB" id="A0A0C2X414"/>
<evidence type="ECO:0000313" key="3">
    <source>
        <dbReference type="Proteomes" id="UP000054549"/>
    </source>
</evidence>
<feature type="region of interest" description="Disordered" evidence="1">
    <location>
        <begin position="1"/>
        <end position="30"/>
    </location>
</feature>
<evidence type="ECO:0000256" key="1">
    <source>
        <dbReference type="SAM" id="MobiDB-lite"/>
    </source>
</evidence>
<evidence type="ECO:0000313" key="2">
    <source>
        <dbReference type="EMBL" id="KIL63981.1"/>
    </source>
</evidence>
<accession>A0A0C2X414</accession>
<protein>
    <submittedName>
        <fullName evidence="2">Uncharacterized protein</fullName>
    </submittedName>
</protein>
<reference evidence="2 3" key="1">
    <citation type="submission" date="2014-04" db="EMBL/GenBank/DDBJ databases">
        <title>Evolutionary Origins and Diversification of the Mycorrhizal Mutualists.</title>
        <authorList>
            <consortium name="DOE Joint Genome Institute"/>
            <consortium name="Mycorrhizal Genomics Consortium"/>
            <person name="Kohler A."/>
            <person name="Kuo A."/>
            <person name="Nagy L.G."/>
            <person name="Floudas D."/>
            <person name="Copeland A."/>
            <person name="Barry K.W."/>
            <person name="Cichocki N."/>
            <person name="Veneault-Fourrey C."/>
            <person name="LaButti K."/>
            <person name="Lindquist E.A."/>
            <person name="Lipzen A."/>
            <person name="Lundell T."/>
            <person name="Morin E."/>
            <person name="Murat C."/>
            <person name="Riley R."/>
            <person name="Ohm R."/>
            <person name="Sun H."/>
            <person name="Tunlid A."/>
            <person name="Henrissat B."/>
            <person name="Grigoriev I.V."/>
            <person name="Hibbett D.S."/>
            <person name="Martin F."/>
        </authorList>
    </citation>
    <scope>NUCLEOTIDE SEQUENCE [LARGE SCALE GENOMIC DNA]</scope>
    <source>
        <strain evidence="2 3">Koide BX008</strain>
    </source>
</reference>
<dbReference type="InParanoid" id="A0A0C2X414"/>
<keyword evidence="3" id="KW-1185">Reference proteome</keyword>
<organism evidence="2 3">
    <name type="scientific">Amanita muscaria (strain Koide BX008)</name>
    <dbReference type="NCBI Taxonomy" id="946122"/>
    <lineage>
        <taxon>Eukaryota</taxon>
        <taxon>Fungi</taxon>
        <taxon>Dikarya</taxon>
        <taxon>Basidiomycota</taxon>
        <taxon>Agaricomycotina</taxon>
        <taxon>Agaricomycetes</taxon>
        <taxon>Agaricomycetidae</taxon>
        <taxon>Agaricales</taxon>
        <taxon>Pluteineae</taxon>
        <taxon>Amanitaceae</taxon>
        <taxon>Amanita</taxon>
    </lineage>
</organism>
<gene>
    <name evidence="2" type="ORF">M378DRAFT_641058</name>
</gene>
<dbReference type="OrthoDB" id="3222645at2759"/>
<proteinExistence type="predicted"/>
<dbReference type="Proteomes" id="UP000054549">
    <property type="component" value="Unassembled WGS sequence"/>
</dbReference>
<dbReference type="HOGENOM" id="CLU_031481_1_0_1"/>
<name>A0A0C2X414_AMAMK</name>
<sequence length="392" mass="44056">MGKLNRLLQEKTKELASLEESENQAKGRHENKIRILEENVSGMIADMNQEKEKYEEEIRGLQAKVYNLVEDMDQLKAEYEKEIRNLQAKTYNQKADVLDQEPGIEIPQKTSLQTNSLPPQAVVVRADSASVTEVAHLVKTLNAQIEQAVVLITESLSGLEPPVSDNKLEIAFDELHDHLGPWLYSKLRGDSGLDIWITQIFTLQTGLSNMCCCIVNDSPFWCDGSIYRHIYRNMAETDQAVADEWRAQTLSYITLAQCEDANKKYLTEIMLKLVTVAVGGIPESSESLLSQYNQRVEEIARTAAKLHKTITEDVISVELVTYTVSCDTEFDASQMEDTVNMSGSIPHGKVVCTHEMGLLCRKRVEPRKPRGSVKDWDVILKAKVVLAATLEA</sequence>